<evidence type="ECO:0000313" key="2">
    <source>
        <dbReference type="Proteomes" id="UP000075230"/>
    </source>
</evidence>
<dbReference type="EMBL" id="BCWF01000001">
    <property type="protein sequence ID" value="GAT18519.1"/>
    <property type="molecule type" value="Genomic_DNA"/>
</dbReference>
<reference evidence="2" key="2">
    <citation type="submission" date="2016-02" db="EMBL/GenBank/DDBJ databases">
        <title>Genome sequencing of Aspergillus luchuensis NBRC 4314.</title>
        <authorList>
            <person name="Yamada O."/>
        </authorList>
    </citation>
    <scope>NUCLEOTIDE SEQUENCE [LARGE SCALE GENOMIC DNA]</scope>
    <source>
        <strain evidence="2">RIB 2604</strain>
    </source>
</reference>
<evidence type="ECO:0000313" key="1">
    <source>
        <dbReference type="EMBL" id="GAT18519.1"/>
    </source>
</evidence>
<dbReference type="Proteomes" id="UP000075230">
    <property type="component" value="Unassembled WGS sequence"/>
</dbReference>
<name>A0A146EXH4_ASPKA</name>
<dbReference type="AlphaFoldDB" id="A0A146EXH4"/>
<organism evidence="1 2">
    <name type="scientific">Aspergillus kawachii</name>
    <name type="common">White koji mold</name>
    <name type="synonym">Aspergillus awamori var. kawachi</name>
    <dbReference type="NCBI Taxonomy" id="1069201"/>
    <lineage>
        <taxon>Eukaryota</taxon>
        <taxon>Fungi</taxon>
        <taxon>Dikarya</taxon>
        <taxon>Ascomycota</taxon>
        <taxon>Pezizomycotina</taxon>
        <taxon>Eurotiomycetes</taxon>
        <taxon>Eurotiomycetidae</taxon>
        <taxon>Eurotiales</taxon>
        <taxon>Aspergillaceae</taxon>
        <taxon>Aspergillus</taxon>
        <taxon>Aspergillus subgen. Circumdati</taxon>
    </lineage>
</organism>
<comment type="caution">
    <text evidence="1">The sequence shown here is derived from an EMBL/GenBank/DDBJ whole genome shotgun (WGS) entry which is preliminary data.</text>
</comment>
<reference evidence="1 2" key="1">
    <citation type="journal article" date="2016" name="DNA Res.">
        <title>Genome sequence of Aspergillus luchuensis NBRC 4314.</title>
        <authorList>
            <person name="Yamada O."/>
            <person name="Machida M."/>
            <person name="Hosoyama A."/>
            <person name="Goto M."/>
            <person name="Takahashi T."/>
            <person name="Futagami T."/>
            <person name="Yamagata Y."/>
            <person name="Takeuchi M."/>
            <person name="Kobayashi T."/>
            <person name="Koike H."/>
            <person name="Abe K."/>
            <person name="Asai K."/>
            <person name="Arita M."/>
            <person name="Fujita N."/>
            <person name="Fukuda K."/>
            <person name="Higa K."/>
            <person name="Horikawa H."/>
            <person name="Ishikawa T."/>
            <person name="Jinno K."/>
            <person name="Kato Y."/>
            <person name="Kirimura K."/>
            <person name="Mizutani O."/>
            <person name="Nakasone K."/>
            <person name="Sano M."/>
            <person name="Shiraishi Y."/>
            <person name="Tsukahara M."/>
            <person name="Gomi K."/>
        </authorList>
    </citation>
    <scope>NUCLEOTIDE SEQUENCE [LARGE SCALE GENOMIC DNA]</scope>
    <source>
        <strain evidence="1 2">RIB 2604</strain>
    </source>
</reference>
<sequence length="154" mass="16760">MASAVGQHALTHEKAEQSGESLFVNETCSARFARLVCRSAFKAEAMLACKNSGDRAHPAEEVWAIGSNGGGELRLAVVDSTFQLVPSLKVPGKLVIDRDDVLYKAGRRIGGQSCEIQELLRGCGQFAGYTLGLQQWDAPYPALPRERLQSPRWS</sequence>
<accession>A0A146EXH4</accession>
<gene>
    <name evidence="1" type="ORF">RIB2604_00100120</name>
</gene>
<proteinExistence type="predicted"/>
<protein>
    <submittedName>
        <fullName evidence="1">Exocyst complex component Sec6</fullName>
    </submittedName>
</protein>